<proteinExistence type="predicted"/>
<evidence type="ECO:0000256" key="1">
    <source>
        <dbReference type="SAM" id="Phobius"/>
    </source>
</evidence>
<dbReference type="Proteomes" id="UP000070058">
    <property type="component" value="Unassembled WGS sequence"/>
</dbReference>
<comment type="caution">
    <text evidence="2">The sequence shown here is derived from an EMBL/GenBank/DDBJ whole genome shotgun (WGS) entry which is preliminary data.</text>
</comment>
<evidence type="ECO:0000313" key="3">
    <source>
        <dbReference type="Proteomes" id="UP000070058"/>
    </source>
</evidence>
<keyword evidence="1" id="KW-0472">Membrane</keyword>
<organism evidence="2 3">
    <name type="scientific">Cephaloticoccus primus</name>
    <dbReference type="NCBI Taxonomy" id="1548207"/>
    <lineage>
        <taxon>Bacteria</taxon>
        <taxon>Pseudomonadati</taxon>
        <taxon>Verrucomicrobiota</taxon>
        <taxon>Opitutia</taxon>
        <taxon>Opitutales</taxon>
        <taxon>Opitutaceae</taxon>
        <taxon>Cephaloticoccus</taxon>
    </lineage>
</organism>
<keyword evidence="1" id="KW-1133">Transmembrane helix</keyword>
<feature type="transmembrane region" description="Helical" evidence="1">
    <location>
        <begin position="124"/>
        <end position="149"/>
    </location>
</feature>
<feature type="transmembrane region" description="Helical" evidence="1">
    <location>
        <begin position="187"/>
        <end position="208"/>
    </location>
</feature>
<feature type="transmembrane region" description="Helical" evidence="1">
    <location>
        <begin position="21"/>
        <end position="42"/>
    </location>
</feature>
<protein>
    <submittedName>
        <fullName evidence="2">Uncharacterized protein</fullName>
    </submittedName>
</protein>
<name>A0A139SN25_9BACT</name>
<feature type="transmembrane region" description="Helical" evidence="1">
    <location>
        <begin position="84"/>
        <end position="104"/>
    </location>
</feature>
<evidence type="ECO:0000313" key="2">
    <source>
        <dbReference type="EMBL" id="KXU35929.1"/>
    </source>
</evidence>
<reference evidence="3" key="1">
    <citation type="submission" date="2016-02" db="EMBL/GenBank/DDBJ databases">
        <authorList>
            <person name="Sanders J.G."/>
            <person name="Lin J.Y."/>
            <person name="Wertz J.T."/>
            <person name="Russell J.A."/>
            <person name="Moreau C.S."/>
            <person name="Powell S."/>
        </authorList>
    </citation>
    <scope>NUCLEOTIDE SEQUENCE [LARGE SCALE GENOMIC DNA]</scope>
    <source>
        <strain evidence="3">CAG34</strain>
    </source>
</reference>
<dbReference type="AlphaFoldDB" id="A0A139SN25"/>
<accession>A0A139SN25</accession>
<gene>
    <name evidence="2" type="ORF">AXK11_05230</name>
</gene>
<feature type="transmembrane region" description="Helical" evidence="1">
    <location>
        <begin position="156"/>
        <end position="175"/>
    </location>
</feature>
<feature type="transmembrane region" description="Helical" evidence="1">
    <location>
        <begin position="54"/>
        <end position="77"/>
    </location>
</feature>
<sequence length="213" mass="21530">MRGVGLVDLEPSVAGRPLARPLGALVALTVARVFEVVGLGAVALAEPFLREGDWAAVTAFLLAALFVPFLAGPTFFFEAAGVAVFAALLGALAFGCAVDFFTAVELGFAELRAGLAFDAVGLDGATALDLGAVLAAFATGLGAVLPTFFFGAAEGAALVFAEGFTLALRAGLAAADFFTLGAAFAEAVFLGVDFLGAALGAAFFLELAMRNRR</sequence>
<dbReference type="EMBL" id="LSZQ01000041">
    <property type="protein sequence ID" value="KXU35929.1"/>
    <property type="molecule type" value="Genomic_DNA"/>
</dbReference>
<keyword evidence="3" id="KW-1185">Reference proteome</keyword>
<keyword evidence="1" id="KW-0812">Transmembrane</keyword>